<keyword evidence="5" id="KW-1185">Reference proteome</keyword>
<sequence length="166" mass="18978">MVIHNFQTIIATTVTKFDCYTKSRHIRWPVFRDFNMILPKFLSSVNCISLFLGMDDQRLVPIDYVLDTEDAHQSIALIATGWECIMALRTDEIIYITEDIMNGSLINSGAIIIDANLRYVGITVGVLLCFYFYRNTHPIRCFKGVIDKLLQAVDTPMRRGLSGYCL</sequence>
<dbReference type="EMBL" id="AOHV01000001">
    <property type="protein sequence ID" value="ELY41956.1"/>
    <property type="molecule type" value="Genomic_DNA"/>
</dbReference>
<organism evidence="2 4">
    <name type="scientific">Halalkalicoccus jeotgali (strain DSM 18796 / CECT 7217 / JCM 14584 / KCTC 4019 / B3)</name>
    <dbReference type="NCBI Taxonomy" id="795797"/>
    <lineage>
        <taxon>Archaea</taxon>
        <taxon>Methanobacteriati</taxon>
        <taxon>Methanobacteriota</taxon>
        <taxon>Stenosarchaea group</taxon>
        <taxon>Halobacteria</taxon>
        <taxon>Halobacteriales</taxon>
        <taxon>Halococcaceae</taxon>
        <taxon>Halalkalicoccus</taxon>
    </lineage>
</organism>
<dbReference type="AlphaFoldDB" id="D8JD92"/>
<keyword evidence="1" id="KW-0472">Membrane</keyword>
<reference evidence="2 4" key="1">
    <citation type="journal article" date="2010" name="J. Bacteriol.">
        <title>Complete genome sequence of Halalkalicoccus jeotgali B3(T), an extremely halophilic archaeon.</title>
        <authorList>
            <person name="Roh S.W."/>
            <person name="Nam Y.D."/>
            <person name="Nam S.H."/>
            <person name="Choi S.H."/>
            <person name="Park H.S."/>
            <person name="Bae J.W."/>
        </authorList>
    </citation>
    <scope>NUCLEOTIDE SEQUENCE [LARGE SCALE GENOMIC DNA]</scope>
    <source>
        <strain evidence="2">B3</strain>
        <strain evidence="4">DSM 18796 / CECT 7217 / JCM 14584 / KCTC 4019 / B3</strain>
        <plasmid evidence="4">5</plasmid>
    </source>
</reference>
<geneLocation type="plasmid" evidence="2 4">
    <name>5</name>
</geneLocation>
<proteinExistence type="predicted"/>
<reference evidence="3 5" key="2">
    <citation type="journal article" date="2014" name="PLoS Genet.">
        <title>Phylogenetically driven sequencing of extremely halophilic archaea reveals strategies for static and dynamic osmo-response.</title>
        <authorList>
            <person name="Becker E.A."/>
            <person name="Seitzer P.M."/>
            <person name="Tritt A."/>
            <person name="Larsen D."/>
            <person name="Krusor M."/>
            <person name="Yao A.I."/>
            <person name="Wu D."/>
            <person name="Madern D."/>
            <person name="Eisen J.A."/>
            <person name="Darling A.E."/>
            <person name="Facciotti M.T."/>
        </authorList>
    </citation>
    <scope>NUCLEOTIDE SEQUENCE [LARGE SCALE GENOMIC DNA]</scope>
    <source>
        <strain evidence="3">B3</strain>
        <strain evidence="5">DSM 18796 / CECT 7217 / JCM 14584 / KCTC 4019 / B3</strain>
    </source>
</reference>
<feature type="transmembrane region" description="Helical" evidence="1">
    <location>
        <begin position="116"/>
        <end position="133"/>
    </location>
</feature>
<accession>D8JD92</accession>
<evidence type="ECO:0000256" key="1">
    <source>
        <dbReference type="SAM" id="Phobius"/>
    </source>
</evidence>
<dbReference type="Proteomes" id="UP000011645">
    <property type="component" value="Unassembled WGS sequence"/>
</dbReference>
<gene>
    <name evidence="2" type="ordered locus">HacjB3_19548</name>
    <name evidence="3" type="ORF">C497_00100</name>
</gene>
<evidence type="ECO:0000313" key="3">
    <source>
        <dbReference type="EMBL" id="ELY41956.1"/>
    </source>
</evidence>
<dbReference type="KEGG" id="hje:HacjB3_19548"/>
<evidence type="ECO:0000313" key="5">
    <source>
        <dbReference type="Proteomes" id="UP000011645"/>
    </source>
</evidence>
<keyword evidence="1" id="KW-0812">Transmembrane</keyword>
<name>D8JD92_HALJB</name>
<evidence type="ECO:0000313" key="4">
    <source>
        <dbReference type="Proteomes" id="UP000000390"/>
    </source>
</evidence>
<dbReference type="HOGENOM" id="CLU_1598968_0_0_2"/>
<keyword evidence="1" id="KW-1133">Transmembrane helix</keyword>
<dbReference type="Proteomes" id="UP000000390">
    <property type="component" value="Plasmid 5"/>
</dbReference>
<evidence type="ECO:0000313" key="2">
    <source>
        <dbReference type="EMBL" id="ADJ17245.1"/>
    </source>
</evidence>
<protein>
    <submittedName>
        <fullName evidence="2">Uncharacterized protein</fullName>
    </submittedName>
</protein>
<dbReference type="EMBL" id="CP002067">
    <property type="protein sequence ID" value="ADJ17245.1"/>
    <property type="molecule type" value="Genomic_DNA"/>
</dbReference>
<keyword evidence="2" id="KW-0614">Plasmid</keyword>